<dbReference type="OrthoDB" id="9765023at2"/>
<dbReference type="Gene3D" id="3.30.420.40">
    <property type="match status" value="2"/>
</dbReference>
<dbReference type="RefSeq" id="WP_159429814.1">
    <property type="nucleotide sequence ID" value="NZ_FNGO01000006.1"/>
</dbReference>
<protein>
    <submittedName>
        <fullName evidence="1">Type IV pilus assembly protein PilM</fullName>
    </submittedName>
</protein>
<dbReference type="InterPro" id="IPR005883">
    <property type="entry name" value="PilM"/>
</dbReference>
<dbReference type="EMBL" id="FNGO01000006">
    <property type="protein sequence ID" value="SDL58879.1"/>
    <property type="molecule type" value="Genomic_DNA"/>
</dbReference>
<accession>A0A1G9LA79</accession>
<dbReference type="CDD" id="cd24049">
    <property type="entry name" value="ASKHA_NBD_PilM"/>
    <property type="match status" value="1"/>
</dbReference>
<evidence type="ECO:0000313" key="1">
    <source>
        <dbReference type="EMBL" id="SDL58879.1"/>
    </source>
</evidence>
<dbReference type="SUPFAM" id="SSF53067">
    <property type="entry name" value="Actin-like ATPase domain"/>
    <property type="match status" value="2"/>
</dbReference>
<gene>
    <name evidence="1" type="ORF">SAMN04488692_1068</name>
</gene>
<reference evidence="1 2" key="1">
    <citation type="submission" date="2016-10" db="EMBL/GenBank/DDBJ databases">
        <authorList>
            <person name="de Groot N.N."/>
        </authorList>
    </citation>
    <scope>NUCLEOTIDE SEQUENCE [LARGE SCALE GENOMIC DNA]</scope>
    <source>
        <strain evidence="1 2">SLAS-1</strain>
    </source>
</reference>
<dbReference type="Gene3D" id="3.30.1490.300">
    <property type="match status" value="1"/>
</dbReference>
<dbReference type="InterPro" id="IPR050696">
    <property type="entry name" value="FtsA/MreB"/>
</dbReference>
<keyword evidence="2" id="KW-1185">Reference proteome</keyword>
<proteinExistence type="predicted"/>
<dbReference type="InterPro" id="IPR043129">
    <property type="entry name" value="ATPase_NBD"/>
</dbReference>
<name>A0A1G9LA79_9FIRM</name>
<evidence type="ECO:0000313" key="2">
    <source>
        <dbReference type="Proteomes" id="UP000199476"/>
    </source>
</evidence>
<dbReference type="PANTHER" id="PTHR32432:SF3">
    <property type="entry name" value="ETHANOLAMINE UTILIZATION PROTEIN EUTJ"/>
    <property type="match status" value="1"/>
</dbReference>
<dbReference type="AlphaFoldDB" id="A0A1G9LA79"/>
<dbReference type="PIRSF" id="PIRSF019169">
    <property type="entry name" value="PilM"/>
    <property type="match status" value="1"/>
</dbReference>
<dbReference type="STRING" id="321763.SAMN04488692_1068"/>
<dbReference type="Proteomes" id="UP000199476">
    <property type="component" value="Unassembled WGS sequence"/>
</dbReference>
<dbReference type="PANTHER" id="PTHR32432">
    <property type="entry name" value="CELL DIVISION PROTEIN FTSA-RELATED"/>
    <property type="match status" value="1"/>
</dbReference>
<dbReference type="Pfam" id="PF11104">
    <property type="entry name" value="PilM_2"/>
    <property type="match status" value="1"/>
</dbReference>
<sequence>MFNRIKKILSGTRFTAVDFGHSSIKLAQGKARNNSFELTGLDREDLEPGAVKEGEIDDISLVVESMEKLLQRGLRRKGEILYAPASGQIVVRIIELPQMPEDELEEAIRWEADDYLPIPIDRAELEYIILEELEEEYRVLISVIPGEVLVDYQEVFSQLNLKPKVANLQELALVSLLLYLDEFSEPSAIIDMGGRRTQVVIGADHNIFLCRGSDVGGSDFTEFYQAEAESWQEAEDLKRERGIPAESKDFLELESSPSIQIDNLIREIERSLNYYSSQNRGETVENIYFTGGGFKLAGLVERIEEQLNIEMTGLDFTEKLGFSPENSDADDFHGVSVGLMASEVIEGEG</sequence>
<organism evidence="1 2">
    <name type="scientific">Halarsenatibacter silvermanii</name>
    <dbReference type="NCBI Taxonomy" id="321763"/>
    <lineage>
        <taxon>Bacteria</taxon>
        <taxon>Bacillati</taxon>
        <taxon>Bacillota</taxon>
        <taxon>Clostridia</taxon>
        <taxon>Halanaerobiales</taxon>
        <taxon>Halarsenatibacteraceae</taxon>
        <taxon>Halarsenatibacter</taxon>
    </lineage>
</organism>